<gene>
    <name evidence="1" type="ORF">PMEA_00005651</name>
</gene>
<reference evidence="1 2" key="1">
    <citation type="submission" date="2022-05" db="EMBL/GenBank/DDBJ databases">
        <authorList>
            <consortium name="Genoscope - CEA"/>
            <person name="William W."/>
        </authorList>
    </citation>
    <scope>NUCLEOTIDE SEQUENCE [LARGE SCALE GENOMIC DNA]</scope>
</reference>
<protein>
    <recommendedName>
        <fullName evidence="3">LAGLIDADG endonuclease</fullName>
    </recommendedName>
</protein>
<organism evidence="1 2">
    <name type="scientific">Pocillopora meandrina</name>
    <dbReference type="NCBI Taxonomy" id="46732"/>
    <lineage>
        <taxon>Eukaryota</taxon>
        <taxon>Metazoa</taxon>
        <taxon>Cnidaria</taxon>
        <taxon>Anthozoa</taxon>
        <taxon>Hexacorallia</taxon>
        <taxon>Scleractinia</taxon>
        <taxon>Astrocoeniina</taxon>
        <taxon>Pocilloporidae</taxon>
        <taxon>Pocillopora</taxon>
    </lineage>
</organism>
<proteinExistence type="predicted"/>
<evidence type="ECO:0000313" key="1">
    <source>
        <dbReference type="EMBL" id="CAH3114802.1"/>
    </source>
</evidence>
<evidence type="ECO:0008006" key="3">
    <source>
        <dbReference type="Google" id="ProtNLM"/>
    </source>
</evidence>
<keyword evidence="2" id="KW-1185">Reference proteome</keyword>
<comment type="caution">
    <text evidence="1">The sequence shown here is derived from an EMBL/GenBank/DDBJ whole genome shotgun (WGS) entry which is preliminary data.</text>
</comment>
<sequence>MVTCPKRIVQCGVPGCLDVIRQSEMVVHNRDNARKHLDLYAIDEQTKAWSLKEVRILLLTIATVYTEIESKSAVVLTWLVPNDWKWPIASPLMQAFDRKWRVVLTRGKLWLQYYRGVKIIRIAFTLNLSSISSRFFIEKKGDDAKKVIISRGNIKLKERRGHGFVITLKICGGNRILSELPRS</sequence>
<evidence type="ECO:0000313" key="2">
    <source>
        <dbReference type="Proteomes" id="UP001159428"/>
    </source>
</evidence>
<name>A0AAU9WF04_9CNID</name>
<accession>A0AAU9WF04</accession>
<dbReference type="Proteomes" id="UP001159428">
    <property type="component" value="Unassembled WGS sequence"/>
</dbReference>
<dbReference type="EMBL" id="CALNXJ010000014">
    <property type="protein sequence ID" value="CAH3114802.1"/>
    <property type="molecule type" value="Genomic_DNA"/>
</dbReference>
<dbReference type="AlphaFoldDB" id="A0AAU9WF04"/>